<dbReference type="InterPro" id="IPR002035">
    <property type="entry name" value="VWF_A"/>
</dbReference>
<dbReference type="PANTHER" id="PTHR36846">
    <property type="entry name" value="PROTEIN VIAA"/>
    <property type="match status" value="1"/>
</dbReference>
<dbReference type="Gene3D" id="3.40.50.410">
    <property type="entry name" value="von Willebrand factor, type A domain"/>
    <property type="match status" value="1"/>
</dbReference>
<evidence type="ECO:0000313" key="4">
    <source>
        <dbReference type="Proteomes" id="UP000678679"/>
    </source>
</evidence>
<proteinExistence type="predicted"/>
<sequence>MEVKSSFDRIEKFKMFSALGETEDREVLAKYLTEIARGHEPEMLNSTFSDMALGYKHIIDDVLETPGLNESLQRHASLREYVVKELVNHIEAIAETTNEPPQIDKQRKKLSLPFGMRSGKANGDKGRKGQSMVSKMVETMRKILGGKTQKKQDDLIKKLSDNAAKFDKSQNMISQLMDHLGLGFEKAKGRWQSTGFEVLTQYERLLEDEEMLKELVDLLGRYASAELEEEREQLEEIAIRPYRKTVTHGKESLTGIHESNDLSQILPSEAAFLGKEETEIIFYKKFIERKLQTFELKAEEQQKKNDDEGKETVKSTTKEDVAGPVVLCIDTSASMLGKPEQIAKTLCFAIMKMALESKRKCILFSFGATEEEIEKIDLSNLHEGLEPLIKFLSMSFRAGTNAGPALSAAIEAMQSDDYSNADLVLITDGKIPPFETSLLHKQRKAQSKGSRFFSVTFGPENPPELKSFDLVWKYRASNKNSLAEFAKKLKELKRVKKDI</sequence>
<dbReference type="SMART" id="SM00327">
    <property type="entry name" value="VWA"/>
    <property type="match status" value="1"/>
</dbReference>
<dbReference type="InterPro" id="IPR036465">
    <property type="entry name" value="vWFA_dom_sf"/>
</dbReference>
<organism evidence="3 4">
    <name type="scientific">Flammeovirga yaeyamensis</name>
    <dbReference type="NCBI Taxonomy" id="367791"/>
    <lineage>
        <taxon>Bacteria</taxon>
        <taxon>Pseudomonadati</taxon>
        <taxon>Bacteroidota</taxon>
        <taxon>Cytophagia</taxon>
        <taxon>Cytophagales</taxon>
        <taxon>Flammeovirgaceae</taxon>
        <taxon>Flammeovirga</taxon>
    </lineage>
</organism>
<dbReference type="EMBL" id="CP076132">
    <property type="protein sequence ID" value="QWG01769.1"/>
    <property type="molecule type" value="Genomic_DNA"/>
</dbReference>
<dbReference type="PANTHER" id="PTHR36846:SF1">
    <property type="entry name" value="PROTEIN VIAA"/>
    <property type="match status" value="1"/>
</dbReference>
<feature type="coiled-coil region" evidence="1">
    <location>
        <begin position="284"/>
        <end position="311"/>
    </location>
</feature>
<evidence type="ECO:0000313" key="3">
    <source>
        <dbReference type="EMBL" id="QWG01769.1"/>
    </source>
</evidence>
<protein>
    <submittedName>
        <fullName evidence="3">VWA domain-containing protein</fullName>
    </submittedName>
</protein>
<dbReference type="Proteomes" id="UP000678679">
    <property type="component" value="Chromosome 1"/>
</dbReference>
<dbReference type="RefSeq" id="WP_169665955.1">
    <property type="nucleotide sequence ID" value="NZ_CP076132.1"/>
</dbReference>
<reference evidence="3 4" key="1">
    <citation type="submission" date="2021-05" db="EMBL/GenBank/DDBJ databases">
        <title>Comparative genomic studies on the polysaccharide-degrading batcterial strains of the Flammeovirga genus.</title>
        <authorList>
            <person name="Zewei F."/>
            <person name="Zheng Z."/>
            <person name="Yu L."/>
            <person name="Ruyue G."/>
            <person name="Yanhong M."/>
            <person name="Yuanyuan C."/>
            <person name="Jingyan G."/>
            <person name="Wenjun H."/>
        </authorList>
    </citation>
    <scope>NUCLEOTIDE SEQUENCE [LARGE SCALE GENOMIC DNA]</scope>
    <source>
        <strain evidence="3 4">NBRC:100898</strain>
    </source>
</reference>
<dbReference type="GO" id="GO:0005829">
    <property type="term" value="C:cytosol"/>
    <property type="evidence" value="ECO:0007669"/>
    <property type="project" value="TreeGrafter"/>
</dbReference>
<dbReference type="KEGG" id="fya:KMW28_19330"/>
<dbReference type="SUPFAM" id="SSF53300">
    <property type="entry name" value="vWA-like"/>
    <property type="match status" value="1"/>
</dbReference>
<gene>
    <name evidence="3" type="ORF">KMW28_19330</name>
</gene>
<name>A0AAX1N2N4_9BACT</name>
<feature type="domain" description="VWFA" evidence="2">
    <location>
        <begin position="322"/>
        <end position="493"/>
    </location>
</feature>
<evidence type="ECO:0000256" key="1">
    <source>
        <dbReference type="SAM" id="Coils"/>
    </source>
</evidence>
<dbReference type="AlphaFoldDB" id="A0AAX1N2N4"/>
<keyword evidence="1" id="KW-0175">Coiled coil</keyword>
<dbReference type="Pfam" id="PF13519">
    <property type="entry name" value="VWA_2"/>
    <property type="match status" value="1"/>
</dbReference>
<keyword evidence="4" id="KW-1185">Reference proteome</keyword>
<accession>A0AAX1N2N4</accession>
<evidence type="ECO:0000259" key="2">
    <source>
        <dbReference type="SMART" id="SM00327"/>
    </source>
</evidence>